<dbReference type="InterPro" id="IPR011006">
    <property type="entry name" value="CheY-like_superfamily"/>
</dbReference>
<dbReference type="SMART" id="SM00448">
    <property type="entry name" value="REC"/>
    <property type="match status" value="1"/>
</dbReference>
<dbReference type="RefSeq" id="WP_307420492.1">
    <property type="nucleotide sequence ID" value="NZ_JAGINP010000008.1"/>
</dbReference>
<accession>A0ABS4SJT8</accession>
<evidence type="ECO:0000256" key="2">
    <source>
        <dbReference type="PROSITE-ProRule" id="PRU00169"/>
    </source>
</evidence>
<evidence type="ECO:0000313" key="4">
    <source>
        <dbReference type="EMBL" id="MBP2292829.1"/>
    </source>
</evidence>
<dbReference type="PANTHER" id="PTHR44591">
    <property type="entry name" value="STRESS RESPONSE REGULATOR PROTEIN 1"/>
    <property type="match status" value="1"/>
</dbReference>
<dbReference type="Proteomes" id="UP000781958">
    <property type="component" value="Unassembled WGS sequence"/>
</dbReference>
<sequence>MCSAPVIAVVDDDDSIREALGDLIRSLGYRCLGFASAEDFLGFADRPSIACMISDVKMPGLTGLELQDRLNAEGHPPPIIFMTSYADDATKAKAMGGGARCIFGKPVDDDDLIACLHSVVDAH</sequence>
<gene>
    <name evidence="4" type="ORF">J2851_002610</name>
</gene>
<organism evidence="4 5">
    <name type="scientific">Azospirillum rugosum</name>
    <dbReference type="NCBI Taxonomy" id="416170"/>
    <lineage>
        <taxon>Bacteria</taxon>
        <taxon>Pseudomonadati</taxon>
        <taxon>Pseudomonadota</taxon>
        <taxon>Alphaproteobacteria</taxon>
        <taxon>Rhodospirillales</taxon>
        <taxon>Azospirillaceae</taxon>
        <taxon>Azospirillum</taxon>
    </lineage>
</organism>
<dbReference type="SUPFAM" id="SSF52172">
    <property type="entry name" value="CheY-like"/>
    <property type="match status" value="1"/>
</dbReference>
<keyword evidence="5" id="KW-1185">Reference proteome</keyword>
<dbReference type="InterPro" id="IPR050595">
    <property type="entry name" value="Bact_response_regulator"/>
</dbReference>
<dbReference type="EMBL" id="JAGINP010000008">
    <property type="protein sequence ID" value="MBP2292829.1"/>
    <property type="molecule type" value="Genomic_DNA"/>
</dbReference>
<dbReference type="InterPro" id="IPR001789">
    <property type="entry name" value="Sig_transdc_resp-reg_receiver"/>
</dbReference>
<dbReference type="PANTHER" id="PTHR44591:SF25">
    <property type="entry name" value="CHEMOTAXIS TWO-COMPONENT RESPONSE REGULATOR"/>
    <property type="match status" value="1"/>
</dbReference>
<dbReference type="PROSITE" id="PS50110">
    <property type="entry name" value="RESPONSE_REGULATORY"/>
    <property type="match status" value="1"/>
</dbReference>
<keyword evidence="1 2" id="KW-0597">Phosphoprotein</keyword>
<name>A0ABS4SJT8_9PROT</name>
<reference evidence="4 5" key="1">
    <citation type="submission" date="2021-03" db="EMBL/GenBank/DDBJ databases">
        <title>Genomic Encyclopedia of Type Strains, Phase III (KMG-III): the genomes of soil and plant-associated and newly described type strains.</title>
        <authorList>
            <person name="Whitman W."/>
        </authorList>
    </citation>
    <scope>NUCLEOTIDE SEQUENCE [LARGE SCALE GENOMIC DNA]</scope>
    <source>
        <strain evidence="4 5">IMMIB AFH-6</strain>
    </source>
</reference>
<proteinExistence type="predicted"/>
<feature type="domain" description="Response regulatory" evidence="3">
    <location>
        <begin position="6"/>
        <end position="120"/>
    </location>
</feature>
<protein>
    <submittedName>
        <fullName evidence="4">FixJ family two-component response regulator</fullName>
    </submittedName>
</protein>
<evidence type="ECO:0000259" key="3">
    <source>
        <dbReference type="PROSITE" id="PS50110"/>
    </source>
</evidence>
<dbReference type="Gene3D" id="3.40.50.2300">
    <property type="match status" value="1"/>
</dbReference>
<feature type="modified residue" description="4-aspartylphosphate" evidence="2">
    <location>
        <position position="55"/>
    </location>
</feature>
<evidence type="ECO:0000256" key="1">
    <source>
        <dbReference type="ARBA" id="ARBA00022553"/>
    </source>
</evidence>
<evidence type="ECO:0000313" key="5">
    <source>
        <dbReference type="Proteomes" id="UP000781958"/>
    </source>
</evidence>
<comment type="caution">
    <text evidence="4">The sequence shown here is derived from an EMBL/GenBank/DDBJ whole genome shotgun (WGS) entry which is preliminary data.</text>
</comment>
<dbReference type="Pfam" id="PF00072">
    <property type="entry name" value="Response_reg"/>
    <property type="match status" value="1"/>
</dbReference>